<dbReference type="InterPro" id="IPR004875">
    <property type="entry name" value="DDE_SF_endonuclease_dom"/>
</dbReference>
<feature type="region of interest" description="Disordered" evidence="1">
    <location>
        <begin position="280"/>
        <end position="334"/>
    </location>
</feature>
<proteinExistence type="predicted"/>
<dbReference type="Pfam" id="PF03184">
    <property type="entry name" value="DDE_1"/>
    <property type="match status" value="1"/>
</dbReference>
<feature type="compositionally biased region" description="Polar residues" evidence="1">
    <location>
        <begin position="304"/>
        <end position="331"/>
    </location>
</feature>
<sequence>MTSLLQPLDVGVNKPFKDNLRQYWNKWMLDGNHTFTPAGHIRKPDLRQICQCILESWSAISPDIFKRSFLKCCITNALDGTEDDILWEEMDESDPFADDDGMESIVDEEGDLFYAAEDEVAVLEVNEQEYHDIFGESDVDERVWWHVHEDGKEIVFHDGKGWPEFQDQGPPLHHFRCSSFESERDYLKAKWQECLNHGTLQLPIRKVKVYHTDGYLAYTEYHRVFRDEEWPEPEDHATEENQTDADNQVNLSLPGDQEGLGEQQESDVLVTSLAYTSVNDDTAELSEDDCDVVDDDHGTGKEGSLTTSNYHTNSPGVPPSTNLQDETNSADNDVHQRAENDSKLTEMKKNHQDGGILQTKIAKSAAKVLGTTPLVKTLEKARKALHEKQNRKNKYRHDKYKDNLACVQTQVLATHNRVSKEIEQWEKEFLLKHGFAPTYENYEGEEKIKVTYKKKKLSKELLKHWKITVHIHALNIN</sequence>
<comment type="caution">
    <text evidence="3">The sequence shown here is derived from an EMBL/GenBank/DDBJ whole genome shotgun (WGS) entry which is preliminary data.</text>
</comment>
<dbReference type="Proteomes" id="UP001249851">
    <property type="component" value="Unassembled WGS sequence"/>
</dbReference>
<name>A0AAD9QX21_ACRCE</name>
<feature type="compositionally biased region" description="Acidic residues" evidence="1">
    <location>
        <begin position="281"/>
        <end position="294"/>
    </location>
</feature>
<dbReference type="GO" id="GO:0003676">
    <property type="term" value="F:nucleic acid binding"/>
    <property type="evidence" value="ECO:0007669"/>
    <property type="project" value="InterPro"/>
</dbReference>
<reference evidence="3" key="1">
    <citation type="journal article" date="2023" name="G3 (Bethesda)">
        <title>Whole genome assembly and annotation of the endangered Caribbean coral Acropora cervicornis.</title>
        <authorList>
            <person name="Selwyn J.D."/>
            <person name="Vollmer S.V."/>
        </authorList>
    </citation>
    <scope>NUCLEOTIDE SEQUENCE</scope>
    <source>
        <strain evidence="3">K2</strain>
    </source>
</reference>
<evidence type="ECO:0000256" key="1">
    <source>
        <dbReference type="SAM" id="MobiDB-lite"/>
    </source>
</evidence>
<dbReference type="AlphaFoldDB" id="A0AAD9QX21"/>
<dbReference type="EMBL" id="JARQWQ010000011">
    <property type="protein sequence ID" value="KAK2568980.1"/>
    <property type="molecule type" value="Genomic_DNA"/>
</dbReference>
<feature type="domain" description="DDE-1" evidence="2">
    <location>
        <begin position="2"/>
        <end position="69"/>
    </location>
</feature>
<protein>
    <submittedName>
        <fullName evidence="3">Pogo transposable element with KRAB domain</fullName>
    </submittedName>
</protein>
<reference evidence="3" key="2">
    <citation type="journal article" date="2023" name="Science">
        <title>Genomic signatures of disease resistance in endangered staghorn corals.</title>
        <authorList>
            <person name="Vollmer S.V."/>
            <person name="Selwyn J.D."/>
            <person name="Despard B.A."/>
            <person name="Roesel C.L."/>
        </authorList>
    </citation>
    <scope>NUCLEOTIDE SEQUENCE</scope>
    <source>
        <strain evidence="3">K2</strain>
    </source>
</reference>
<evidence type="ECO:0000313" key="4">
    <source>
        <dbReference type="Proteomes" id="UP001249851"/>
    </source>
</evidence>
<accession>A0AAD9QX21</accession>
<evidence type="ECO:0000313" key="3">
    <source>
        <dbReference type="EMBL" id="KAK2568980.1"/>
    </source>
</evidence>
<keyword evidence="4" id="KW-1185">Reference proteome</keyword>
<feature type="region of interest" description="Disordered" evidence="1">
    <location>
        <begin position="232"/>
        <end position="264"/>
    </location>
</feature>
<evidence type="ECO:0000259" key="2">
    <source>
        <dbReference type="Pfam" id="PF03184"/>
    </source>
</evidence>
<gene>
    <name evidence="3" type="ORF">P5673_007093</name>
</gene>
<organism evidence="3 4">
    <name type="scientific">Acropora cervicornis</name>
    <name type="common">Staghorn coral</name>
    <dbReference type="NCBI Taxonomy" id="6130"/>
    <lineage>
        <taxon>Eukaryota</taxon>
        <taxon>Metazoa</taxon>
        <taxon>Cnidaria</taxon>
        <taxon>Anthozoa</taxon>
        <taxon>Hexacorallia</taxon>
        <taxon>Scleractinia</taxon>
        <taxon>Astrocoeniina</taxon>
        <taxon>Acroporidae</taxon>
        <taxon>Acropora</taxon>
    </lineage>
</organism>